<dbReference type="InParanoid" id="A0A667Y1Q6"/>
<evidence type="ECO:0000313" key="3">
    <source>
        <dbReference type="Proteomes" id="UP000472263"/>
    </source>
</evidence>
<evidence type="ECO:0000256" key="1">
    <source>
        <dbReference type="SAM" id="Phobius"/>
    </source>
</evidence>
<dbReference type="Proteomes" id="UP000472263">
    <property type="component" value="Chromosome 7"/>
</dbReference>
<dbReference type="Ensembl" id="ENSMMDT00005024336.1">
    <property type="protein sequence ID" value="ENSMMDP00005023825.1"/>
    <property type="gene ID" value="ENSMMDG00005011481.1"/>
</dbReference>
<dbReference type="AlphaFoldDB" id="A0A667Y1Q6"/>
<feature type="transmembrane region" description="Helical" evidence="1">
    <location>
        <begin position="6"/>
        <end position="25"/>
    </location>
</feature>
<protein>
    <submittedName>
        <fullName evidence="2">Uncharacterized protein</fullName>
    </submittedName>
</protein>
<reference evidence="2" key="2">
    <citation type="submission" date="2025-08" db="UniProtKB">
        <authorList>
            <consortium name="Ensembl"/>
        </authorList>
    </citation>
    <scope>IDENTIFICATION</scope>
</reference>
<reference evidence="2" key="1">
    <citation type="submission" date="2019-06" db="EMBL/GenBank/DDBJ databases">
        <authorList>
            <consortium name="Wellcome Sanger Institute Data Sharing"/>
        </authorList>
    </citation>
    <scope>NUCLEOTIDE SEQUENCE [LARGE SCALE GENOMIC DNA]</scope>
</reference>
<organism evidence="2 3">
    <name type="scientific">Myripristis murdjan</name>
    <name type="common">pinecone soldierfish</name>
    <dbReference type="NCBI Taxonomy" id="586833"/>
    <lineage>
        <taxon>Eukaryota</taxon>
        <taxon>Metazoa</taxon>
        <taxon>Chordata</taxon>
        <taxon>Craniata</taxon>
        <taxon>Vertebrata</taxon>
        <taxon>Euteleostomi</taxon>
        <taxon>Actinopterygii</taxon>
        <taxon>Neopterygii</taxon>
        <taxon>Teleostei</taxon>
        <taxon>Neoteleostei</taxon>
        <taxon>Acanthomorphata</taxon>
        <taxon>Holocentriformes</taxon>
        <taxon>Holocentridae</taxon>
        <taxon>Myripristis</taxon>
    </lineage>
</organism>
<reference evidence="2" key="3">
    <citation type="submission" date="2025-09" db="UniProtKB">
        <authorList>
            <consortium name="Ensembl"/>
        </authorList>
    </citation>
    <scope>IDENTIFICATION</scope>
</reference>
<keyword evidence="1" id="KW-1133">Transmembrane helix</keyword>
<sequence>MRDASLPSSFSTVFLCHSVFFYVAASSLHFSPLLPPPHIFFLSLSISPLFPLFSSPPHFLFPHFLSFFIHFPSLYLLALL</sequence>
<accession>A0A667Y1Q6</accession>
<evidence type="ECO:0000313" key="2">
    <source>
        <dbReference type="Ensembl" id="ENSMMDP00005023825.1"/>
    </source>
</evidence>
<proteinExistence type="predicted"/>
<keyword evidence="1" id="KW-0472">Membrane</keyword>
<name>A0A667Y1Q6_9TELE</name>
<keyword evidence="3" id="KW-1185">Reference proteome</keyword>
<feature type="transmembrane region" description="Helical" evidence="1">
    <location>
        <begin position="60"/>
        <end position="79"/>
    </location>
</feature>
<keyword evidence="1" id="KW-0812">Transmembrane</keyword>